<comment type="subcellular location">
    <subcellularLocation>
        <location evidence="1 10">Cell outer membrane</location>
        <topology evidence="1 10">Multi-pass membrane protein</topology>
    </subcellularLocation>
</comment>
<evidence type="ECO:0000313" key="16">
    <source>
        <dbReference type="Proteomes" id="UP001064933"/>
    </source>
</evidence>
<dbReference type="InterPro" id="IPR036942">
    <property type="entry name" value="Beta-barrel_TonB_sf"/>
</dbReference>
<gene>
    <name evidence="15" type="ORF">N4261_23855</name>
</gene>
<dbReference type="Gene3D" id="2.40.170.20">
    <property type="entry name" value="TonB-dependent receptor, beta-barrel domain"/>
    <property type="match status" value="1"/>
</dbReference>
<keyword evidence="4 10" id="KW-1134">Transmembrane beta strand</keyword>
<keyword evidence="6 11" id="KW-0798">TonB box</keyword>
<evidence type="ECO:0000256" key="8">
    <source>
        <dbReference type="ARBA" id="ARBA00023170"/>
    </source>
</evidence>
<keyword evidence="5 10" id="KW-0812">Transmembrane</keyword>
<name>A0ABY6AZ43_9BURK</name>
<feature type="chain" id="PRO_5047273013" evidence="12">
    <location>
        <begin position="25"/>
        <end position="970"/>
    </location>
</feature>
<evidence type="ECO:0000256" key="9">
    <source>
        <dbReference type="ARBA" id="ARBA00023237"/>
    </source>
</evidence>
<feature type="signal peptide" evidence="12">
    <location>
        <begin position="1"/>
        <end position="24"/>
    </location>
</feature>
<evidence type="ECO:0000256" key="1">
    <source>
        <dbReference type="ARBA" id="ARBA00004571"/>
    </source>
</evidence>
<evidence type="ECO:0000256" key="2">
    <source>
        <dbReference type="ARBA" id="ARBA00009810"/>
    </source>
</evidence>
<dbReference type="Proteomes" id="UP001064933">
    <property type="component" value="Chromosome"/>
</dbReference>
<keyword evidence="8 15" id="KW-0675">Receptor</keyword>
<dbReference type="InterPro" id="IPR039426">
    <property type="entry name" value="TonB-dep_rcpt-like"/>
</dbReference>
<dbReference type="Gene3D" id="2.170.130.10">
    <property type="entry name" value="TonB-dependent receptor, plug domain"/>
    <property type="match status" value="1"/>
</dbReference>
<evidence type="ECO:0000256" key="10">
    <source>
        <dbReference type="PROSITE-ProRule" id="PRU01360"/>
    </source>
</evidence>
<comment type="similarity">
    <text evidence="2 10 11">Belongs to the TonB-dependent receptor family.</text>
</comment>
<evidence type="ECO:0000256" key="7">
    <source>
        <dbReference type="ARBA" id="ARBA00023136"/>
    </source>
</evidence>
<reference evidence="15" key="1">
    <citation type="submission" date="2022-10" db="EMBL/GenBank/DDBJ databases">
        <title>Characterization and whole genome sequencing of a new Roseateles species, isolated from fresh water.</title>
        <authorList>
            <person name="Guliayeva D.Y."/>
            <person name="Akhremchuk A.E."/>
            <person name="Sikolenko M.A."/>
            <person name="Valentovich L.N."/>
            <person name="Sidarenka A.V."/>
        </authorList>
    </citation>
    <scope>NUCLEOTIDE SEQUENCE</scope>
    <source>
        <strain evidence="15">BIM B-1768</strain>
    </source>
</reference>
<evidence type="ECO:0000256" key="11">
    <source>
        <dbReference type="RuleBase" id="RU003357"/>
    </source>
</evidence>
<keyword evidence="7 10" id="KW-0472">Membrane</keyword>
<evidence type="ECO:0000256" key="5">
    <source>
        <dbReference type="ARBA" id="ARBA00022692"/>
    </source>
</evidence>
<evidence type="ECO:0000256" key="4">
    <source>
        <dbReference type="ARBA" id="ARBA00022452"/>
    </source>
</evidence>
<dbReference type="SUPFAM" id="SSF56935">
    <property type="entry name" value="Porins"/>
    <property type="match status" value="1"/>
</dbReference>
<dbReference type="EMBL" id="CP104562">
    <property type="protein sequence ID" value="UXH77957.1"/>
    <property type="molecule type" value="Genomic_DNA"/>
</dbReference>
<feature type="domain" description="TonB-dependent receptor plug" evidence="14">
    <location>
        <begin position="49"/>
        <end position="161"/>
    </location>
</feature>
<evidence type="ECO:0000256" key="3">
    <source>
        <dbReference type="ARBA" id="ARBA00022448"/>
    </source>
</evidence>
<evidence type="ECO:0000256" key="12">
    <source>
        <dbReference type="SAM" id="SignalP"/>
    </source>
</evidence>
<dbReference type="InterPro" id="IPR037066">
    <property type="entry name" value="Plug_dom_sf"/>
</dbReference>
<dbReference type="PANTHER" id="PTHR47234:SF2">
    <property type="entry name" value="TONB-DEPENDENT RECEPTOR"/>
    <property type="match status" value="1"/>
</dbReference>
<evidence type="ECO:0000313" key="15">
    <source>
        <dbReference type="EMBL" id="UXH77957.1"/>
    </source>
</evidence>
<proteinExistence type="inferred from homology"/>
<feature type="domain" description="TonB-dependent receptor-like beta-barrel" evidence="13">
    <location>
        <begin position="496"/>
        <end position="928"/>
    </location>
</feature>
<dbReference type="InterPro" id="IPR000531">
    <property type="entry name" value="Beta-barrel_TonB"/>
</dbReference>
<keyword evidence="9 10" id="KW-0998">Cell outer membrane</keyword>
<sequence length="970" mass="103727">MHQRSKISLAAVLALGSLAGLVHAQEAAQPQQIERVEITGSRIRQIDIETSQPVFKMTQEEIQKSGLVTVGDILNSMSSAGSPAFSKGSVLTSNREQGGQYINLRNLGAQRLLVLVNGKRWSSTVAGYTDLSTVPSAMIDRIEVLKDGASSTYGSDAIAGVVNIILKKSLEGGTFSAYVGENDKGDGRTEDYSLSYGAGNDKASLMFGFSYSKQEPVWAKDREITSYSFGPGHKNSGYGAAPWGRICTVASTGGCGGLLGSTNGYMLNHTGGPLGDGVGQPSNLIGSYHPYAGVDNDTFNSSSQMMFQSPTELKTLFTKGSIEVAPDVRLNSTAMYAKRDSERQIAGYPVTSTTQLKYPVYIDANSYYNPVPGSQLYFARRTIEVPRVTANANRTLHLDANLEGDVTIAGMPWTWSTGVNYSNVSGTTLSTGNLNLLNLKKALGPSFMNAQGVVQCGTAAVPIPLSECVPFDMMGGPSASTPQALAYVMSTGQGTYGSTVKSFTADASGEIFKLPAGNVGVAFGVERREVNGFDRPGQFEQSGYSTDLAANTTQGQYNVKEAYAELNIPILKGMPLAEALSLNFASRYSDYSSFGDTTNSKASFVWKPIKDLLTRGTYAQGFRAPTLGDTFGGGSQSYDSYLDPCDSSFGAVAGNNATAKAQCAAAGVSTTFRQKNQAGNNVPSGGAQTPYPFNSGVGNGTLTPEEATTRTLGLVYSPSYLSGLTASLDWYEVKVTNRIAAVSAAYVLNQCYVQGVQSFCNSIKRDSTGQITYLERGNQNLGELKTSGFDLGLNYRFPATRFGQFSFRSETSYVDSFKIKSSPTAAWANYTGEWAYNRIKSNMAVDWRLGAWSATWSARYLSGIRDRCWNNGQAAGATPVECSNPTGSTATVGTGLGYNQLGSIMYHDVSVGFKTPWKGQILVGANNVFDKQPRVTYLASSTYGGTSSAASVDPDMPIDRFMWVRYNQAF</sequence>
<keyword evidence="16" id="KW-1185">Reference proteome</keyword>
<dbReference type="InterPro" id="IPR012910">
    <property type="entry name" value="Plug_dom"/>
</dbReference>
<organism evidence="15 16">
    <name type="scientific">Roseateles amylovorans</name>
    <dbReference type="NCBI Taxonomy" id="2978473"/>
    <lineage>
        <taxon>Bacteria</taxon>
        <taxon>Pseudomonadati</taxon>
        <taxon>Pseudomonadota</taxon>
        <taxon>Betaproteobacteria</taxon>
        <taxon>Burkholderiales</taxon>
        <taxon>Sphaerotilaceae</taxon>
        <taxon>Roseateles</taxon>
    </lineage>
</organism>
<evidence type="ECO:0000259" key="13">
    <source>
        <dbReference type="Pfam" id="PF00593"/>
    </source>
</evidence>
<keyword evidence="12" id="KW-0732">Signal</keyword>
<dbReference type="Pfam" id="PF07715">
    <property type="entry name" value="Plug"/>
    <property type="match status" value="1"/>
</dbReference>
<protein>
    <submittedName>
        <fullName evidence="15">TonB-dependent receptor</fullName>
    </submittedName>
</protein>
<dbReference type="PANTHER" id="PTHR47234">
    <property type="match status" value="1"/>
</dbReference>
<evidence type="ECO:0000259" key="14">
    <source>
        <dbReference type="Pfam" id="PF07715"/>
    </source>
</evidence>
<accession>A0ABY6AZ43</accession>
<keyword evidence="3 10" id="KW-0813">Transport</keyword>
<evidence type="ECO:0000256" key="6">
    <source>
        <dbReference type="ARBA" id="ARBA00023077"/>
    </source>
</evidence>
<dbReference type="PROSITE" id="PS52016">
    <property type="entry name" value="TONB_DEPENDENT_REC_3"/>
    <property type="match status" value="1"/>
</dbReference>
<dbReference type="Pfam" id="PF00593">
    <property type="entry name" value="TonB_dep_Rec_b-barrel"/>
    <property type="match status" value="1"/>
</dbReference>
<dbReference type="RefSeq" id="WP_261757719.1">
    <property type="nucleotide sequence ID" value="NZ_CP104562.2"/>
</dbReference>